<sequence length="359" mass="42748">MLKDEQSLWLQVLQKKYFRHSGSNITRMKTSDHSPLWKPILKAMIIMKSETCWSVRNGRSTSFWCHPWINEETILEDFLFTNISAEEREEPVCNWVHPSGTWDWERLTGLLPDDILFLLAGIDTPRQNLGEDTTIWGIDQDGRFRLKSAYKVVANKLDLTRSKEWKQLWKWKGPNIIRHFLWLALHDRLLTNQERVRRKFTDDGSCKHCNGIEETTEHILRHCRKTKELWRRLRHSITMQDQNINFGHWLITNIRDDERGTHFGIILWHLWKQRNEETMEGKAFNEQSPIQRILAYFNIVKNAQNFGSKIDEGPQRRKTALNLEWTPPNEGWMKINTDRLVINGNKAATRSLIRRFWPP</sequence>
<dbReference type="PANTHER" id="PTHR36617">
    <property type="entry name" value="PROTEIN, PUTATIVE-RELATED"/>
    <property type="match status" value="1"/>
</dbReference>
<evidence type="ECO:0000313" key="3">
    <source>
        <dbReference type="Proteomes" id="UP001497516"/>
    </source>
</evidence>
<feature type="domain" description="Reverse transcriptase zinc-binding" evidence="1">
    <location>
        <begin position="144"/>
        <end position="230"/>
    </location>
</feature>
<dbReference type="Proteomes" id="UP001497516">
    <property type="component" value="Chromosome 5"/>
</dbReference>
<name>A0AAV2ERB4_9ROSI</name>
<gene>
    <name evidence="2" type="ORF">LTRI10_LOCUS29429</name>
</gene>
<organism evidence="2 3">
    <name type="scientific">Linum trigynum</name>
    <dbReference type="NCBI Taxonomy" id="586398"/>
    <lineage>
        <taxon>Eukaryota</taxon>
        <taxon>Viridiplantae</taxon>
        <taxon>Streptophyta</taxon>
        <taxon>Embryophyta</taxon>
        <taxon>Tracheophyta</taxon>
        <taxon>Spermatophyta</taxon>
        <taxon>Magnoliopsida</taxon>
        <taxon>eudicotyledons</taxon>
        <taxon>Gunneridae</taxon>
        <taxon>Pentapetalae</taxon>
        <taxon>rosids</taxon>
        <taxon>fabids</taxon>
        <taxon>Malpighiales</taxon>
        <taxon>Linaceae</taxon>
        <taxon>Linum</taxon>
    </lineage>
</organism>
<dbReference type="EMBL" id="OZ034818">
    <property type="protein sequence ID" value="CAL1388501.1"/>
    <property type="molecule type" value="Genomic_DNA"/>
</dbReference>
<dbReference type="InterPro" id="IPR026960">
    <property type="entry name" value="RVT-Znf"/>
</dbReference>
<dbReference type="Pfam" id="PF13966">
    <property type="entry name" value="zf-RVT"/>
    <property type="match status" value="1"/>
</dbReference>
<evidence type="ECO:0000313" key="2">
    <source>
        <dbReference type="EMBL" id="CAL1388501.1"/>
    </source>
</evidence>
<dbReference type="AlphaFoldDB" id="A0AAV2ERB4"/>
<evidence type="ECO:0000259" key="1">
    <source>
        <dbReference type="Pfam" id="PF13966"/>
    </source>
</evidence>
<keyword evidence="3" id="KW-1185">Reference proteome</keyword>
<accession>A0AAV2ERB4</accession>
<proteinExistence type="predicted"/>
<protein>
    <recommendedName>
        <fullName evidence="1">Reverse transcriptase zinc-binding domain-containing protein</fullName>
    </recommendedName>
</protein>
<dbReference type="PANTHER" id="PTHR36617:SF15">
    <property type="entry name" value="REVERSE TRANSCRIPTASE ZINC-BINDING DOMAIN-CONTAINING PROTEIN"/>
    <property type="match status" value="1"/>
</dbReference>
<reference evidence="2 3" key="1">
    <citation type="submission" date="2024-04" db="EMBL/GenBank/DDBJ databases">
        <authorList>
            <person name="Fracassetti M."/>
        </authorList>
    </citation>
    <scope>NUCLEOTIDE SEQUENCE [LARGE SCALE GENOMIC DNA]</scope>
</reference>